<dbReference type="SUPFAM" id="SSF48371">
    <property type="entry name" value="ARM repeat"/>
    <property type="match status" value="2"/>
</dbReference>
<dbReference type="Gene3D" id="1.25.40.180">
    <property type="match status" value="2"/>
</dbReference>
<evidence type="ECO:0000313" key="8">
    <source>
        <dbReference type="EMBL" id="OAO14933.1"/>
    </source>
</evidence>
<dbReference type="OrthoDB" id="414546at2759"/>
<evidence type="ECO:0000256" key="2">
    <source>
        <dbReference type="ARBA" id="ARBA00005497"/>
    </source>
</evidence>
<comment type="subcellular location">
    <subcellularLocation>
        <location evidence="1">Cytoplasm</location>
    </subcellularLocation>
</comment>
<organism evidence="8 9">
    <name type="scientific">Blastocystis sp. subtype 1 (strain ATCC 50177 / NandII)</name>
    <dbReference type="NCBI Taxonomy" id="478820"/>
    <lineage>
        <taxon>Eukaryota</taxon>
        <taxon>Sar</taxon>
        <taxon>Stramenopiles</taxon>
        <taxon>Bigyra</taxon>
        <taxon>Opalozoa</taxon>
        <taxon>Opalinata</taxon>
        <taxon>Blastocystidae</taxon>
        <taxon>Blastocystis</taxon>
    </lineage>
</organism>
<evidence type="ECO:0000256" key="3">
    <source>
        <dbReference type="ARBA" id="ARBA00022490"/>
    </source>
</evidence>
<keyword evidence="3" id="KW-0963">Cytoplasm</keyword>
<evidence type="ECO:0000313" key="9">
    <source>
        <dbReference type="Proteomes" id="UP000078348"/>
    </source>
</evidence>
<dbReference type="InterPro" id="IPR003891">
    <property type="entry name" value="Initiation_fac_eIF4g_MI"/>
</dbReference>
<evidence type="ECO:0000256" key="4">
    <source>
        <dbReference type="ARBA" id="ARBA00022737"/>
    </source>
</evidence>
<dbReference type="PANTHER" id="PTHR12626">
    <property type="entry name" value="PROGRAMMED CELL DEATH 4"/>
    <property type="match status" value="1"/>
</dbReference>
<dbReference type="STRING" id="478820.A0A196SD45"/>
<dbReference type="AlphaFoldDB" id="A0A196SD45"/>
<keyword evidence="9" id="KW-1185">Reference proteome</keyword>
<feature type="region of interest" description="Disordered" evidence="6">
    <location>
        <begin position="1"/>
        <end position="39"/>
    </location>
</feature>
<dbReference type="EMBL" id="LXWW01000195">
    <property type="protein sequence ID" value="OAO14933.1"/>
    <property type="molecule type" value="Genomic_DNA"/>
</dbReference>
<dbReference type="InterPro" id="IPR039778">
    <property type="entry name" value="PDCD4"/>
</dbReference>
<evidence type="ECO:0000256" key="1">
    <source>
        <dbReference type="ARBA" id="ARBA00004496"/>
    </source>
</evidence>
<keyword evidence="5" id="KW-0539">Nucleus</keyword>
<feature type="domain" description="MI" evidence="7">
    <location>
        <begin position="238"/>
        <end position="358"/>
    </location>
</feature>
<dbReference type="Pfam" id="PF02847">
    <property type="entry name" value="MA3"/>
    <property type="match status" value="2"/>
</dbReference>
<name>A0A196SD45_BLAHN</name>
<dbReference type="PROSITE" id="PS51366">
    <property type="entry name" value="MI"/>
    <property type="match status" value="2"/>
</dbReference>
<reference evidence="8 9" key="1">
    <citation type="submission" date="2016-05" db="EMBL/GenBank/DDBJ databases">
        <title>Nuclear genome of Blastocystis sp. subtype 1 NandII.</title>
        <authorList>
            <person name="Gentekaki E."/>
            <person name="Curtis B."/>
            <person name="Stairs C."/>
            <person name="Eme L."/>
            <person name="Herman E."/>
            <person name="Klimes V."/>
            <person name="Arias M.C."/>
            <person name="Elias M."/>
            <person name="Hilliou F."/>
            <person name="Klute M."/>
            <person name="Malik S.-B."/>
            <person name="Pightling A."/>
            <person name="Rachubinski R."/>
            <person name="Salas D."/>
            <person name="Schlacht A."/>
            <person name="Suga H."/>
            <person name="Archibald J."/>
            <person name="Ball S.G."/>
            <person name="Clark G."/>
            <person name="Dacks J."/>
            <person name="Van Der Giezen M."/>
            <person name="Tsaousis A."/>
            <person name="Roger A."/>
        </authorList>
    </citation>
    <scope>NUCLEOTIDE SEQUENCE [LARGE SCALE GENOMIC DNA]</scope>
    <source>
        <strain evidence="9">ATCC 50177 / NandII</strain>
    </source>
</reference>
<protein>
    <submittedName>
        <fullName evidence="8">Programmed cell death protein</fullName>
    </submittedName>
</protein>
<dbReference type="PANTHER" id="PTHR12626:SF0">
    <property type="entry name" value="PROGRAMMED CELL DEATH PROTEIN 4"/>
    <property type="match status" value="1"/>
</dbReference>
<feature type="compositionally biased region" description="Polar residues" evidence="6">
    <location>
        <begin position="1"/>
        <end position="11"/>
    </location>
</feature>
<comment type="similarity">
    <text evidence="2">Belongs to the PDCD4 family.</text>
</comment>
<comment type="caution">
    <text evidence="8">The sequence shown here is derived from an EMBL/GenBank/DDBJ whole genome shotgun (WGS) entry which is preliminary data.</text>
</comment>
<dbReference type="InterPro" id="IPR016024">
    <property type="entry name" value="ARM-type_fold"/>
</dbReference>
<accession>A0A196SD45</accession>
<evidence type="ECO:0000259" key="7">
    <source>
        <dbReference type="PROSITE" id="PS51366"/>
    </source>
</evidence>
<dbReference type="SMART" id="SM00544">
    <property type="entry name" value="MA3"/>
    <property type="match status" value="2"/>
</dbReference>
<proteinExistence type="inferred from homology"/>
<evidence type="ECO:0000256" key="6">
    <source>
        <dbReference type="SAM" id="MobiDB-lite"/>
    </source>
</evidence>
<dbReference type="Proteomes" id="UP000078348">
    <property type="component" value="Unassembled WGS sequence"/>
</dbReference>
<evidence type="ECO:0000256" key="5">
    <source>
        <dbReference type="ARBA" id="ARBA00023242"/>
    </source>
</evidence>
<dbReference type="GO" id="GO:0045892">
    <property type="term" value="P:negative regulation of DNA-templated transcription"/>
    <property type="evidence" value="ECO:0007669"/>
    <property type="project" value="InterPro"/>
</dbReference>
<feature type="compositionally biased region" description="Basic and acidic residues" evidence="6">
    <location>
        <begin position="12"/>
        <end position="22"/>
    </location>
</feature>
<sequence>MDKPINSQLSQKSKERMQRIHDSYAAASAEGEGCESEKVDSLRTAMSGDSGYSSDVDGFVSPMSPMNSIDTTVSLEEYKTQVDEALREYFVTSDVMEFIDCITELNATLFAYEIVMRSISLSLDRGDRERELVSRLFAVGCGSILSEFSITKGFEKLFSRVSDLSLDCPNARNYLSKFLARAIVDEVVPPVILKDVIMLEHGADIIRETGEILNVPHSLELTEHIWRAGAASLEELSVTRNLLLDAINEYYNSHDVEECLKCVKELGAPHYLHELVKKTVEVAMDGDEKRMELAKRLLEEGCSRGVIPHHQLVLGVRRLEKALPELMLDVPFAKKDVEEIVSFLLKAGLLKEEELKQN</sequence>
<dbReference type="GO" id="GO:0005737">
    <property type="term" value="C:cytoplasm"/>
    <property type="evidence" value="ECO:0007669"/>
    <property type="project" value="UniProtKB-SubCell"/>
</dbReference>
<gene>
    <name evidence="8" type="ORF">AV274_3359</name>
</gene>
<keyword evidence="4" id="KW-0677">Repeat</keyword>
<feature type="domain" description="MI" evidence="7">
    <location>
        <begin position="77"/>
        <end position="198"/>
    </location>
</feature>